<evidence type="ECO:0000313" key="3">
    <source>
        <dbReference type="EMBL" id="BBI98922.1"/>
    </source>
</evidence>
<dbReference type="PANTHER" id="PTHR33371:SF4">
    <property type="entry name" value="INTERMEMBRANE PHOSPHOLIPID TRANSPORT SYSTEM BINDING PROTEIN MLAD"/>
    <property type="match status" value="1"/>
</dbReference>
<keyword evidence="1" id="KW-1133">Transmembrane helix</keyword>
<dbReference type="InterPro" id="IPR052336">
    <property type="entry name" value="MlaD_Phospholipid_Transporter"/>
</dbReference>
<accession>A0AAN1SXY3</accession>
<keyword evidence="1" id="KW-0812">Transmembrane</keyword>
<evidence type="ECO:0000256" key="1">
    <source>
        <dbReference type="SAM" id="Phobius"/>
    </source>
</evidence>
<dbReference type="AlphaFoldDB" id="A0AAN1SXY3"/>
<evidence type="ECO:0000313" key="4">
    <source>
        <dbReference type="Proteomes" id="UP001319121"/>
    </source>
</evidence>
<dbReference type="RefSeq" id="WP_212786527.1">
    <property type="nucleotide sequence ID" value="NZ_AP019536.1"/>
</dbReference>
<feature type="transmembrane region" description="Helical" evidence="1">
    <location>
        <begin position="14"/>
        <end position="38"/>
    </location>
</feature>
<dbReference type="EMBL" id="AP019536">
    <property type="protein sequence ID" value="BBI98922.1"/>
    <property type="molecule type" value="Genomic_DNA"/>
</dbReference>
<reference evidence="3 4" key="1">
    <citation type="submission" date="2019-03" db="EMBL/GenBank/DDBJ databases">
        <title>Complete genome sequence of Ferrigenium kumadai strain An22, a microaerophilic iron-oxidizing bacterium isolated from a paddy field soil.</title>
        <authorList>
            <person name="Watanabe T."/>
            <person name="Asakawa S."/>
        </authorList>
    </citation>
    <scope>NUCLEOTIDE SEQUENCE [LARGE SCALE GENOMIC DNA]</scope>
    <source>
        <strain evidence="3 4">An22</strain>
    </source>
</reference>
<dbReference type="SUPFAM" id="SSF58113">
    <property type="entry name" value="Apolipoprotein A-I"/>
    <property type="match status" value="1"/>
</dbReference>
<keyword evidence="1" id="KW-0472">Membrane</keyword>
<gene>
    <name evidence="3" type="ORF">FGKAn22_06150</name>
</gene>
<dbReference type="PANTHER" id="PTHR33371">
    <property type="entry name" value="INTERMEMBRANE PHOSPHOLIPID TRANSPORT SYSTEM BINDING PROTEIN MLAD-RELATED"/>
    <property type="match status" value="1"/>
</dbReference>
<evidence type="ECO:0000259" key="2">
    <source>
        <dbReference type="Pfam" id="PF02470"/>
    </source>
</evidence>
<dbReference type="InterPro" id="IPR003399">
    <property type="entry name" value="Mce/MlaD"/>
</dbReference>
<keyword evidence="4" id="KW-1185">Reference proteome</keyword>
<feature type="domain" description="Mce/MlaD" evidence="2">
    <location>
        <begin position="47"/>
        <end position="123"/>
    </location>
</feature>
<sequence length="306" mass="33263">MTLLADKDKRFKNLFGRAAIFLVLAVSGIALTFVMAGVKKGVFTPKSSVYFVADSGQDLSEGMPVKLSGFKVGTVKDLSLDEVGRVQVEAAIEQKYLPLIKEDAVARLTKGGLIGGDVILEISRGSERKNALAPGGTIRFERTGGVEDVALELRDRLLPILGDLHQMLNDPEGDVRQTLKNLREFSVEVRATRNRLDSLLEQADAGVTGEVVPMLRSLRQTSMRAESMATQLEQSLPVLVRKADDTLDNLKQTSETIRSAVEQSAPELPGLIGETHDIVEGVSTSWPVKNMMPVPESGPVKMDSHD</sequence>
<dbReference type="Pfam" id="PF02470">
    <property type="entry name" value="MlaD"/>
    <property type="match status" value="1"/>
</dbReference>
<name>A0AAN1SXY3_9PROT</name>
<dbReference type="Proteomes" id="UP001319121">
    <property type="component" value="Chromosome"/>
</dbReference>
<dbReference type="KEGG" id="fku:FGKAn22_06150"/>
<protein>
    <submittedName>
        <fullName evidence="3">Mce related protein</fullName>
    </submittedName>
</protein>
<proteinExistence type="predicted"/>
<organism evidence="3 4">
    <name type="scientific">Ferrigenium kumadai</name>
    <dbReference type="NCBI Taxonomy" id="1682490"/>
    <lineage>
        <taxon>Bacteria</taxon>
        <taxon>Pseudomonadati</taxon>
        <taxon>Pseudomonadota</taxon>
        <taxon>Betaproteobacteria</taxon>
        <taxon>Nitrosomonadales</taxon>
        <taxon>Gallionellaceae</taxon>
        <taxon>Ferrigenium</taxon>
    </lineage>
</organism>